<evidence type="ECO:0000313" key="3">
    <source>
        <dbReference type="Proteomes" id="UP001367676"/>
    </source>
</evidence>
<feature type="compositionally biased region" description="Polar residues" evidence="1">
    <location>
        <begin position="171"/>
        <end position="193"/>
    </location>
</feature>
<feature type="region of interest" description="Disordered" evidence="1">
    <location>
        <begin position="353"/>
        <end position="409"/>
    </location>
</feature>
<feature type="compositionally biased region" description="Polar residues" evidence="1">
    <location>
        <begin position="372"/>
        <end position="390"/>
    </location>
</feature>
<comment type="caution">
    <text evidence="2">The sequence shown here is derived from an EMBL/GenBank/DDBJ whole genome shotgun (WGS) entry which is preliminary data.</text>
</comment>
<protein>
    <submittedName>
        <fullName evidence="2">Uncharacterized protein</fullName>
    </submittedName>
</protein>
<dbReference type="EMBL" id="JBBCAQ010000035">
    <property type="protein sequence ID" value="KAK7578111.1"/>
    <property type="molecule type" value="Genomic_DNA"/>
</dbReference>
<dbReference type="AlphaFoldDB" id="A0AAN9Y046"/>
<evidence type="ECO:0000256" key="1">
    <source>
        <dbReference type="SAM" id="MobiDB-lite"/>
    </source>
</evidence>
<gene>
    <name evidence="2" type="ORF">V9T40_010316</name>
</gene>
<dbReference type="Proteomes" id="UP001367676">
    <property type="component" value="Unassembled WGS sequence"/>
</dbReference>
<feature type="compositionally biased region" description="Low complexity" evidence="1">
    <location>
        <begin position="195"/>
        <end position="207"/>
    </location>
</feature>
<reference evidence="2 3" key="1">
    <citation type="submission" date="2024-03" db="EMBL/GenBank/DDBJ databases">
        <title>Adaptation during the transition from Ophiocordyceps entomopathogen to insect associate is accompanied by gene loss and intensified selection.</title>
        <authorList>
            <person name="Ward C.M."/>
            <person name="Onetto C.A."/>
            <person name="Borneman A.R."/>
        </authorList>
    </citation>
    <scope>NUCLEOTIDE SEQUENCE [LARGE SCALE GENOMIC DNA]</scope>
    <source>
        <strain evidence="2">AWRI1</strain>
        <tissue evidence="2">Single Adult Female</tissue>
    </source>
</reference>
<feature type="region of interest" description="Disordered" evidence="1">
    <location>
        <begin position="71"/>
        <end position="100"/>
    </location>
</feature>
<accession>A0AAN9Y046</accession>
<name>A0AAN9Y046_9HEMI</name>
<keyword evidence="3" id="KW-1185">Reference proteome</keyword>
<feature type="region of interest" description="Disordered" evidence="1">
    <location>
        <begin position="171"/>
        <end position="209"/>
    </location>
</feature>
<feature type="region of interest" description="Disordered" evidence="1">
    <location>
        <begin position="1"/>
        <end position="37"/>
    </location>
</feature>
<evidence type="ECO:0000313" key="2">
    <source>
        <dbReference type="EMBL" id="KAK7578111.1"/>
    </source>
</evidence>
<sequence>MENIASIRTRASRTRLPHEECVPSDGSCSTITAGPSPRPLAHRFRQIVFSSRGSERRLTGFKGRVPTAHIARQSPVTPGKRCSRVLPSPSPPKLPRQNGNRHRIAPTRLRRAQHPPPLSIHRNNREMNTSSLRAAPLCGGTPTPGGAAPVPALPAAAALARRRADTDSYYNNCVTSRRPSQSYSEISTSSRHTTAGGHPPHHAAAAAPGGGVYDAKQWTSYRTDVTGTSIRTPISSGKFRTNFSFRQAQVPEGYPKMDHERNPRRESFVAEFSRKLAEGYDIWEDEDRPVINWVFPRLPIRKNKTHELRMMANRERITKMLEREKQMNKRNTRMSSAPDKKETAWWERSRNGVSRTPATHAGGHAAVPGTPRASTGQMNRGWSSNVSARQTFPAPRSSYYGGSGGGSRR</sequence>
<proteinExistence type="predicted"/>
<organism evidence="2 3">
    <name type="scientific">Parthenolecanium corni</name>
    <dbReference type="NCBI Taxonomy" id="536013"/>
    <lineage>
        <taxon>Eukaryota</taxon>
        <taxon>Metazoa</taxon>
        <taxon>Ecdysozoa</taxon>
        <taxon>Arthropoda</taxon>
        <taxon>Hexapoda</taxon>
        <taxon>Insecta</taxon>
        <taxon>Pterygota</taxon>
        <taxon>Neoptera</taxon>
        <taxon>Paraneoptera</taxon>
        <taxon>Hemiptera</taxon>
        <taxon>Sternorrhyncha</taxon>
        <taxon>Coccoidea</taxon>
        <taxon>Coccidae</taxon>
        <taxon>Parthenolecanium</taxon>
    </lineage>
</organism>
<feature type="region of interest" description="Disordered" evidence="1">
    <location>
        <begin position="327"/>
        <end position="346"/>
    </location>
</feature>